<dbReference type="InterPro" id="IPR004327">
    <property type="entry name" value="Phstyr_phstse_ac"/>
</dbReference>
<dbReference type="PIRSF" id="PIRSF016325">
    <property type="entry name" value="Phstyr_phstse_ac"/>
    <property type="match status" value="1"/>
</dbReference>
<evidence type="ECO:0000256" key="1">
    <source>
        <dbReference type="ARBA" id="ARBA00000971"/>
    </source>
</evidence>
<evidence type="ECO:0000256" key="10">
    <source>
        <dbReference type="RuleBase" id="RU361210"/>
    </source>
</evidence>
<evidence type="ECO:0000256" key="3">
    <source>
        <dbReference type="ARBA" id="ARBA00011019"/>
    </source>
</evidence>
<dbReference type="EMBL" id="CAJNOC010000395">
    <property type="protein sequence ID" value="CAF0755390.1"/>
    <property type="molecule type" value="Genomic_DNA"/>
</dbReference>
<evidence type="ECO:0000256" key="4">
    <source>
        <dbReference type="ARBA" id="ARBA00013194"/>
    </source>
</evidence>
<evidence type="ECO:0000256" key="9">
    <source>
        <dbReference type="ARBA" id="ARBA00044820"/>
    </source>
</evidence>
<dbReference type="EC" id="5.2.1.8" evidence="4 10"/>
<comment type="subcellular location">
    <subcellularLocation>
        <location evidence="2 10">Cytoplasm</location>
    </subcellularLocation>
</comment>
<dbReference type="FunFam" id="1.20.120.1150:FF:000002">
    <property type="entry name" value="Serine/threonine-protein phosphatase 2A activator"/>
    <property type="match status" value="1"/>
</dbReference>
<comment type="caution">
    <text evidence="11">The sequence shown here is derived from an EMBL/GenBank/DDBJ whole genome shotgun (WGS) entry which is preliminary data.</text>
</comment>
<dbReference type="PANTHER" id="PTHR10012">
    <property type="entry name" value="SERINE/THREONINE-PROTEIN PHOSPHATASE 2A REGULATORY SUBUNIT B"/>
    <property type="match status" value="1"/>
</dbReference>
<keyword evidence="6 10" id="KW-0697">Rotamase</keyword>
<accession>A0A813PKC6</accession>
<dbReference type="Proteomes" id="UP000663879">
    <property type="component" value="Unassembled WGS sequence"/>
</dbReference>
<dbReference type="Gene3D" id="1.20.120.1150">
    <property type="match status" value="1"/>
</dbReference>
<keyword evidence="5 10" id="KW-0963">Cytoplasm</keyword>
<dbReference type="CDD" id="cd04087">
    <property type="entry name" value="PTPA"/>
    <property type="match status" value="1"/>
</dbReference>
<evidence type="ECO:0000256" key="7">
    <source>
        <dbReference type="ARBA" id="ARBA00023235"/>
    </source>
</evidence>
<evidence type="ECO:0000313" key="11">
    <source>
        <dbReference type="EMBL" id="CAF0755390.1"/>
    </source>
</evidence>
<evidence type="ECO:0000256" key="2">
    <source>
        <dbReference type="ARBA" id="ARBA00004496"/>
    </source>
</evidence>
<comment type="similarity">
    <text evidence="3 10">Belongs to the PTPA-type PPIase family.</text>
</comment>
<dbReference type="GO" id="GO:0003755">
    <property type="term" value="F:peptidyl-prolyl cis-trans isomerase activity"/>
    <property type="evidence" value="ECO:0007669"/>
    <property type="project" value="UniProtKB-KW"/>
</dbReference>
<dbReference type="GO" id="GO:0007052">
    <property type="term" value="P:mitotic spindle organization"/>
    <property type="evidence" value="ECO:0007669"/>
    <property type="project" value="TreeGrafter"/>
</dbReference>
<organism evidence="11 12">
    <name type="scientific">Brachionus calyciflorus</name>
    <dbReference type="NCBI Taxonomy" id="104777"/>
    <lineage>
        <taxon>Eukaryota</taxon>
        <taxon>Metazoa</taxon>
        <taxon>Spiralia</taxon>
        <taxon>Gnathifera</taxon>
        <taxon>Rotifera</taxon>
        <taxon>Eurotatoria</taxon>
        <taxon>Monogononta</taxon>
        <taxon>Pseudotrocha</taxon>
        <taxon>Ploima</taxon>
        <taxon>Brachionidae</taxon>
        <taxon>Brachionus</taxon>
    </lineage>
</organism>
<name>A0A813PKC6_9BILA</name>
<keyword evidence="7 10" id="KW-0413">Isomerase</keyword>
<dbReference type="AlphaFoldDB" id="A0A813PKC6"/>
<evidence type="ECO:0000313" key="12">
    <source>
        <dbReference type="Proteomes" id="UP000663879"/>
    </source>
</evidence>
<dbReference type="GO" id="GO:0005737">
    <property type="term" value="C:cytoplasm"/>
    <property type="evidence" value="ECO:0007669"/>
    <property type="project" value="UniProtKB-SubCell"/>
</dbReference>
<comment type="function">
    <text evidence="10">PPIases accelerate the folding of proteins. It catalyzes the cis-trans isomerization of proline imidic peptide bonds in oligopeptides.</text>
</comment>
<proteinExistence type="inferred from homology"/>
<keyword evidence="12" id="KW-1185">Reference proteome</keyword>
<comment type="catalytic activity">
    <reaction evidence="1 10">
        <text>[protein]-peptidylproline (omega=180) = [protein]-peptidylproline (omega=0)</text>
        <dbReference type="Rhea" id="RHEA:16237"/>
        <dbReference type="Rhea" id="RHEA-COMP:10747"/>
        <dbReference type="Rhea" id="RHEA-COMP:10748"/>
        <dbReference type="ChEBI" id="CHEBI:83833"/>
        <dbReference type="ChEBI" id="CHEBI:83834"/>
        <dbReference type="EC" id="5.2.1.8"/>
    </reaction>
</comment>
<protein>
    <recommendedName>
        <fullName evidence="8 10">Serine/threonine-protein phosphatase 2A activator</fullName>
        <ecNumber evidence="4 10">5.2.1.8</ecNumber>
    </recommendedName>
    <alternativeName>
        <fullName evidence="9 10">Phosphotyrosyl phosphatase activator</fullName>
    </alternativeName>
</protein>
<evidence type="ECO:0000256" key="8">
    <source>
        <dbReference type="ARBA" id="ARBA00044786"/>
    </source>
</evidence>
<dbReference type="GO" id="GO:0000159">
    <property type="term" value="C:protein phosphatase type 2A complex"/>
    <property type="evidence" value="ECO:0007669"/>
    <property type="project" value="TreeGrafter"/>
</dbReference>
<dbReference type="SUPFAM" id="SSF140984">
    <property type="entry name" value="PTPA-like"/>
    <property type="match status" value="1"/>
</dbReference>
<sequence>MQPKREILSIPDTAKWKKSQAYHDLIEFIHILCESVVGTQLNDEDIQVSENVQKLLNMINTLSRWVDEIPPVQQPQRFGNTAFRTWLGKVKENSKDLVSQVVQNESQAEELSFYLNDSFGNETRIDYGTGHEMSFAFFLLGLYKIGAFNKHDNKSIVLKLFNEYLNLARKLQVTYKMEPAGSHGVWSLDDFQFLPFIFGSAQLIGNQKIEPSKFVEENFIELHKDSNLFFSCLKFIISIKKGPFAEHSNQLWNISMVASWNKINSGLIKMYTAEVLDKFPVAQHILFGDLIKINQK</sequence>
<dbReference type="PANTHER" id="PTHR10012:SF0">
    <property type="entry name" value="SERINE_THREONINE-PROTEIN PHOSPHATASE 2A ACTIVATOR"/>
    <property type="match status" value="1"/>
</dbReference>
<dbReference type="InterPro" id="IPR037218">
    <property type="entry name" value="PTPA_sf"/>
</dbReference>
<evidence type="ECO:0000256" key="6">
    <source>
        <dbReference type="ARBA" id="ARBA00023110"/>
    </source>
</evidence>
<dbReference type="InterPro" id="IPR043170">
    <property type="entry name" value="PTPA_C_lid"/>
</dbReference>
<reference evidence="11" key="1">
    <citation type="submission" date="2021-02" db="EMBL/GenBank/DDBJ databases">
        <authorList>
            <person name="Nowell W R."/>
        </authorList>
    </citation>
    <scope>NUCLEOTIDE SEQUENCE</scope>
    <source>
        <strain evidence="11">Ploen Becks lab</strain>
    </source>
</reference>
<dbReference type="GO" id="GO:0005634">
    <property type="term" value="C:nucleus"/>
    <property type="evidence" value="ECO:0007669"/>
    <property type="project" value="TreeGrafter"/>
</dbReference>
<gene>
    <name evidence="11" type="ORF">OXX778_LOCUS4144</name>
</gene>
<evidence type="ECO:0000256" key="5">
    <source>
        <dbReference type="ARBA" id="ARBA00022490"/>
    </source>
</evidence>
<dbReference type="Pfam" id="PF03095">
    <property type="entry name" value="PTPA"/>
    <property type="match status" value="1"/>
</dbReference>
<dbReference type="GO" id="GO:0008160">
    <property type="term" value="F:protein tyrosine phosphatase activator activity"/>
    <property type="evidence" value="ECO:0007669"/>
    <property type="project" value="TreeGrafter"/>
</dbReference>
<dbReference type="OrthoDB" id="16120at2759"/>